<dbReference type="InterPro" id="IPR018247">
    <property type="entry name" value="EF_Hand_1_Ca_BS"/>
</dbReference>
<gene>
    <name evidence="8" type="ORF">FCALED_LOCUS8965</name>
</gene>
<keyword evidence="9" id="KW-1185">Reference proteome</keyword>
<dbReference type="EC" id="2.1.1.77" evidence="7"/>
<dbReference type="Proteomes" id="UP000789570">
    <property type="component" value="Unassembled WGS sequence"/>
</dbReference>
<evidence type="ECO:0000256" key="3">
    <source>
        <dbReference type="ARBA" id="ARBA00022490"/>
    </source>
</evidence>
<evidence type="ECO:0000256" key="2">
    <source>
        <dbReference type="ARBA" id="ARBA00005369"/>
    </source>
</evidence>
<dbReference type="NCBIfam" id="TIGR00080">
    <property type="entry name" value="pimt"/>
    <property type="match status" value="1"/>
</dbReference>
<accession>A0A9N9CRV0</accession>
<comment type="caution">
    <text evidence="8">The sequence shown here is derived from an EMBL/GenBank/DDBJ whole genome shotgun (WGS) entry which is preliminary data.</text>
</comment>
<dbReference type="InterPro" id="IPR029063">
    <property type="entry name" value="SAM-dependent_MTases_sf"/>
</dbReference>
<evidence type="ECO:0000256" key="6">
    <source>
        <dbReference type="ARBA" id="ARBA00022691"/>
    </source>
</evidence>
<evidence type="ECO:0000313" key="8">
    <source>
        <dbReference type="EMBL" id="CAG8608829.1"/>
    </source>
</evidence>
<protein>
    <recommendedName>
        <fullName evidence="7">Protein-L-isoaspartate O-methyltransferase</fullName>
        <ecNumber evidence="7">2.1.1.77</ecNumber>
    </recommendedName>
</protein>
<comment type="catalytic activity">
    <reaction evidence="7">
        <text>[protein]-L-isoaspartate + S-adenosyl-L-methionine = [protein]-L-isoaspartate alpha-methyl ester + S-adenosyl-L-homocysteine</text>
        <dbReference type="Rhea" id="RHEA:12705"/>
        <dbReference type="Rhea" id="RHEA-COMP:12143"/>
        <dbReference type="Rhea" id="RHEA-COMP:12144"/>
        <dbReference type="ChEBI" id="CHEBI:57856"/>
        <dbReference type="ChEBI" id="CHEBI:59789"/>
        <dbReference type="ChEBI" id="CHEBI:90596"/>
        <dbReference type="ChEBI" id="CHEBI:90598"/>
        <dbReference type="EC" id="2.1.1.77"/>
    </reaction>
</comment>
<dbReference type="AlphaFoldDB" id="A0A9N9CRV0"/>
<comment type="similarity">
    <text evidence="2 7">Belongs to the methyltransferase superfamily. L-isoaspartyl/D-aspartyl protein methyltransferase family.</text>
</comment>
<evidence type="ECO:0000256" key="5">
    <source>
        <dbReference type="ARBA" id="ARBA00022679"/>
    </source>
</evidence>
<organism evidence="8 9">
    <name type="scientific">Funneliformis caledonium</name>
    <dbReference type="NCBI Taxonomy" id="1117310"/>
    <lineage>
        <taxon>Eukaryota</taxon>
        <taxon>Fungi</taxon>
        <taxon>Fungi incertae sedis</taxon>
        <taxon>Mucoromycota</taxon>
        <taxon>Glomeromycotina</taxon>
        <taxon>Glomeromycetes</taxon>
        <taxon>Glomerales</taxon>
        <taxon>Glomeraceae</taxon>
        <taxon>Funneliformis</taxon>
    </lineage>
</organism>
<dbReference type="PANTHER" id="PTHR11579:SF0">
    <property type="entry name" value="PROTEIN-L-ISOASPARTATE(D-ASPARTATE) O-METHYLTRANSFERASE"/>
    <property type="match status" value="1"/>
</dbReference>
<dbReference type="InterPro" id="IPR000682">
    <property type="entry name" value="PCMT"/>
</dbReference>
<dbReference type="GO" id="GO:0004719">
    <property type="term" value="F:protein-L-isoaspartate (D-aspartate) O-methyltransferase activity"/>
    <property type="evidence" value="ECO:0007669"/>
    <property type="project" value="UniProtKB-UniRule"/>
</dbReference>
<dbReference type="GO" id="GO:0032259">
    <property type="term" value="P:methylation"/>
    <property type="evidence" value="ECO:0007669"/>
    <property type="project" value="UniProtKB-KW"/>
</dbReference>
<comment type="subcellular location">
    <subcellularLocation>
        <location evidence="1">Cytoplasm</location>
    </subcellularLocation>
</comment>
<dbReference type="PROSITE" id="PS00018">
    <property type="entry name" value="EF_HAND_1"/>
    <property type="match status" value="1"/>
</dbReference>
<dbReference type="PROSITE" id="PS01279">
    <property type="entry name" value="PCMT"/>
    <property type="match status" value="1"/>
</dbReference>
<evidence type="ECO:0000313" key="9">
    <source>
        <dbReference type="Proteomes" id="UP000789570"/>
    </source>
</evidence>
<dbReference type="Pfam" id="PF01135">
    <property type="entry name" value="PCMT"/>
    <property type="match status" value="1"/>
</dbReference>
<dbReference type="OrthoDB" id="73890at2759"/>
<proteinExistence type="inferred from homology"/>
<dbReference type="GO" id="GO:0005737">
    <property type="term" value="C:cytoplasm"/>
    <property type="evidence" value="ECO:0007669"/>
    <property type="project" value="UniProtKB-SubCell"/>
</dbReference>
<sequence length="225" mass="25029">MAWYCSANSNEGLVNNLKTAKIFKSEGVEKAMKAVDRKNYVSQGPYNDTPQPLGFGATISAPHMHAYALQYLEPFLKPGMKVLDVGCGSGYLTACFSEMVGPEGKVIGIEHIKELVDMSRRNIQKDRPGYLESQRIILVHGDGRKGYPEESPYDCIHVGAAAEKEPHALIDQLKAPGRLFVPVGVKSQSIYQIDKDENGKVTRKELMGVMVPYQNMLDDIKYENF</sequence>
<keyword evidence="3" id="KW-0963">Cytoplasm</keyword>
<dbReference type="FunFam" id="3.40.50.150:FF:000027">
    <property type="entry name" value="Protein-L-isoaspartate O-methyltransferase"/>
    <property type="match status" value="1"/>
</dbReference>
<dbReference type="PANTHER" id="PTHR11579">
    <property type="entry name" value="PROTEIN-L-ISOASPARTATE O-METHYLTRANSFERASE"/>
    <property type="match status" value="1"/>
</dbReference>
<keyword evidence="6 7" id="KW-0949">S-adenosyl-L-methionine</keyword>
<keyword evidence="4 7" id="KW-0489">Methyltransferase</keyword>
<dbReference type="EMBL" id="CAJVPQ010002800">
    <property type="protein sequence ID" value="CAG8608829.1"/>
    <property type="molecule type" value="Genomic_DNA"/>
</dbReference>
<dbReference type="Gene3D" id="3.40.50.150">
    <property type="entry name" value="Vaccinia Virus protein VP39"/>
    <property type="match status" value="1"/>
</dbReference>
<evidence type="ECO:0000256" key="1">
    <source>
        <dbReference type="ARBA" id="ARBA00004496"/>
    </source>
</evidence>
<evidence type="ECO:0000256" key="4">
    <source>
        <dbReference type="ARBA" id="ARBA00022603"/>
    </source>
</evidence>
<name>A0A9N9CRV0_9GLOM</name>
<evidence type="ECO:0000256" key="7">
    <source>
        <dbReference type="RuleBase" id="RU003802"/>
    </source>
</evidence>
<dbReference type="SUPFAM" id="SSF53335">
    <property type="entry name" value="S-adenosyl-L-methionine-dependent methyltransferases"/>
    <property type="match status" value="1"/>
</dbReference>
<dbReference type="CDD" id="cd02440">
    <property type="entry name" value="AdoMet_MTases"/>
    <property type="match status" value="1"/>
</dbReference>
<keyword evidence="5 7" id="KW-0808">Transferase</keyword>
<reference evidence="8" key="1">
    <citation type="submission" date="2021-06" db="EMBL/GenBank/DDBJ databases">
        <authorList>
            <person name="Kallberg Y."/>
            <person name="Tangrot J."/>
            <person name="Rosling A."/>
        </authorList>
    </citation>
    <scope>NUCLEOTIDE SEQUENCE</scope>
    <source>
        <strain evidence="8">UK204</strain>
    </source>
</reference>